<dbReference type="AlphaFoldDB" id="A0AAN6RIQ3"/>
<accession>A0AAN6RIQ3</accession>
<reference evidence="1 2" key="1">
    <citation type="submission" date="2021-02" db="EMBL/GenBank/DDBJ databases">
        <title>Genome assembly of Pseudopithomyces chartarum.</title>
        <authorList>
            <person name="Jauregui R."/>
            <person name="Singh J."/>
            <person name="Voisey C."/>
        </authorList>
    </citation>
    <scope>NUCLEOTIDE SEQUENCE [LARGE SCALE GENOMIC DNA]</scope>
    <source>
        <strain evidence="1 2">AGR01</strain>
    </source>
</reference>
<gene>
    <name evidence="1" type="ORF">GRF29_69g2081887</name>
</gene>
<evidence type="ECO:0000313" key="1">
    <source>
        <dbReference type="EMBL" id="KAK3209524.1"/>
    </source>
</evidence>
<name>A0AAN6RIQ3_9PLEO</name>
<dbReference type="EMBL" id="WVTA01000006">
    <property type="protein sequence ID" value="KAK3209524.1"/>
    <property type="molecule type" value="Genomic_DNA"/>
</dbReference>
<organism evidence="1 2">
    <name type="scientific">Pseudopithomyces chartarum</name>
    <dbReference type="NCBI Taxonomy" id="1892770"/>
    <lineage>
        <taxon>Eukaryota</taxon>
        <taxon>Fungi</taxon>
        <taxon>Dikarya</taxon>
        <taxon>Ascomycota</taxon>
        <taxon>Pezizomycotina</taxon>
        <taxon>Dothideomycetes</taxon>
        <taxon>Pleosporomycetidae</taxon>
        <taxon>Pleosporales</taxon>
        <taxon>Massarineae</taxon>
        <taxon>Didymosphaeriaceae</taxon>
        <taxon>Pseudopithomyces</taxon>
    </lineage>
</organism>
<proteinExistence type="predicted"/>
<dbReference type="Proteomes" id="UP001280581">
    <property type="component" value="Unassembled WGS sequence"/>
</dbReference>
<comment type="caution">
    <text evidence="1">The sequence shown here is derived from an EMBL/GenBank/DDBJ whole genome shotgun (WGS) entry which is preliminary data.</text>
</comment>
<keyword evidence="2" id="KW-1185">Reference proteome</keyword>
<sequence length="110" mass="11733">MHSPTSSPLTPLRLQPPIPHLLTFMFTTPPTPNAGTILPILAPQLIPQSLTTLPILPSLPHIFTPSLLYKSNPIKCNGVLTICTAAGANTCAALLALTYRWTPSPSDVAR</sequence>
<evidence type="ECO:0000313" key="2">
    <source>
        <dbReference type="Proteomes" id="UP001280581"/>
    </source>
</evidence>
<protein>
    <submittedName>
        <fullName evidence="1">Uncharacterized protein</fullName>
    </submittedName>
</protein>